<keyword evidence="2" id="KW-1185">Reference proteome</keyword>
<sequence length="205" mass="23139">MLSRQITDNGQQVSTAVLQDNSGNTHALFLNFSKYIKDAATNIGVAYNYSGSEVMNLLNNNLFTAVNHNQTASLKIENSSLSWLIAGYNMAYGYAKRVDRGSDNLSHTLSQAAKLSLYLSEKGSFNLSGDRNRYTIAQQQFNNQFVDASYRHTVGKRKIDLELKWMNILNTKEYEQVLINAIQTNITRFTLRPAQVLVSARMNLR</sequence>
<accession>A0ABZ0W2U3</accession>
<organism evidence="1 2">
    <name type="scientific">Niabella yanshanensis</name>
    <dbReference type="NCBI Taxonomy" id="577386"/>
    <lineage>
        <taxon>Bacteria</taxon>
        <taxon>Pseudomonadati</taxon>
        <taxon>Bacteroidota</taxon>
        <taxon>Chitinophagia</taxon>
        <taxon>Chitinophagales</taxon>
        <taxon>Chitinophagaceae</taxon>
        <taxon>Niabella</taxon>
    </lineage>
</organism>
<name>A0ABZ0W2U3_9BACT</name>
<gene>
    <name evidence="1" type="ORF">U0035_18150</name>
</gene>
<dbReference type="EMBL" id="CP139960">
    <property type="protein sequence ID" value="WQD37598.1"/>
    <property type="molecule type" value="Genomic_DNA"/>
</dbReference>
<dbReference type="Proteomes" id="UP001325680">
    <property type="component" value="Chromosome"/>
</dbReference>
<proteinExistence type="predicted"/>
<protein>
    <recommendedName>
        <fullName evidence="3">TonB-dependent receptor</fullName>
    </recommendedName>
</protein>
<dbReference type="RefSeq" id="WP_114791622.1">
    <property type="nucleotide sequence ID" value="NZ_CP139960.1"/>
</dbReference>
<evidence type="ECO:0008006" key="3">
    <source>
        <dbReference type="Google" id="ProtNLM"/>
    </source>
</evidence>
<evidence type="ECO:0000313" key="2">
    <source>
        <dbReference type="Proteomes" id="UP001325680"/>
    </source>
</evidence>
<reference evidence="1 2" key="1">
    <citation type="submission" date="2023-12" db="EMBL/GenBank/DDBJ databases">
        <title>Genome sequencing and assembly of bacterial species from a model synthetic community.</title>
        <authorList>
            <person name="Hogle S.L."/>
        </authorList>
    </citation>
    <scope>NUCLEOTIDE SEQUENCE [LARGE SCALE GENOMIC DNA]</scope>
    <source>
        <strain evidence="1 2">HAMBI_3031</strain>
    </source>
</reference>
<evidence type="ECO:0000313" key="1">
    <source>
        <dbReference type="EMBL" id="WQD37598.1"/>
    </source>
</evidence>